<organism evidence="2 3">
    <name type="scientific">Deinococcus multiflagellatus</name>
    <dbReference type="NCBI Taxonomy" id="1656887"/>
    <lineage>
        <taxon>Bacteria</taxon>
        <taxon>Thermotogati</taxon>
        <taxon>Deinococcota</taxon>
        <taxon>Deinococci</taxon>
        <taxon>Deinococcales</taxon>
        <taxon>Deinococcaceae</taxon>
        <taxon>Deinococcus</taxon>
    </lineage>
</organism>
<proteinExistence type="predicted"/>
<comment type="caution">
    <text evidence="2">The sequence shown here is derived from an EMBL/GenBank/DDBJ whole genome shotgun (WGS) entry which is preliminary data.</text>
</comment>
<reference evidence="3" key="1">
    <citation type="journal article" date="2019" name="Int. J. Syst. Evol. Microbiol.">
        <title>The Global Catalogue of Microorganisms (GCM) 10K type strain sequencing project: providing services to taxonomists for standard genome sequencing and annotation.</title>
        <authorList>
            <consortium name="The Broad Institute Genomics Platform"/>
            <consortium name="The Broad Institute Genome Sequencing Center for Infectious Disease"/>
            <person name="Wu L."/>
            <person name="Ma J."/>
        </authorList>
    </citation>
    <scope>NUCLEOTIDE SEQUENCE [LARGE SCALE GENOMIC DNA]</scope>
    <source>
        <strain evidence="3">CCUG 63830</strain>
    </source>
</reference>
<evidence type="ECO:0000313" key="3">
    <source>
        <dbReference type="Proteomes" id="UP001596317"/>
    </source>
</evidence>
<name>A0ABW1ZJT1_9DEIO</name>
<dbReference type="EMBL" id="JBHSWB010000001">
    <property type="protein sequence ID" value="MFC6661170.1"/>
    <property type="molecule type" value="Genomic_DNA"/>
</dbReference>
<evidence type="ECO:0000313" key="2">
    <source>
        <dbReference type="EMBL" id="MFC6661170.1"/>
    </source>
</evidence>
<evidence type="ECO:0000256" key="1">
    <source>
        <dbReference type="SAM" id="MobiDB-lite"/>
    </source>
</evidence>
<dbReference type="RefSeq" id="WP_380056550.1">
    <property type="nucleotide sequence ID" value="NZ_JBHSWB010000001.1"/>
</dbReference>
<keyword evidence="3" id="KW-1185">Reference proteome</keyword>
<dbReference type="Proteomes" id="UP001596317">
    <property type="component" value="Unassembled WGS sequence"/>
</dbReference>
<protein>
    <submittedName>
        <fullName evidence="2">Uncharacterized protein</fullName>
    </submittedName>
</protein>
<accession>A0ABW1ZJT1</accession>
<sequence>MSQNPVSLLSLLHPVLRPTLGHEVGNPAPLAEHFTPTPTSTPSAKPGRRACARPRATWTA</sequence>
<gene>
    <name evidence="2" type="ORF">ACFP90_13075</name>
</gene>
<feature type="region of interest" description="Disordered" evidence="1">
    <location>
        <begin position="23"/>
        <end position="60"/>
    </location>
</feature>